<dbReference type="SMART" id="SM00404">
    <property type="entry name" value="PTPc_motif"/>
    <property type="match status" value="1"/>
</dbReference>
<evidence type="ECO:0000313" key="4">
    <source>
        <dbReference type="EMBL" id="AOH69089.1"/>
    </source>
</evidence>
<dbReference type="InterPro" id="IPR000242">
    <property type="entry name" value="PTP_cat"/>
</dbReference>
<comment type="similarity">
    <text evidence="1">Belongs to the protein-tyrosine phosphatase family.</text>
</comment>
<dbReference type="SUPFAM" id="SSF52799">
    <property type="entry name" value="(Phosphotyrosine protein) phosphatases II"/>
    <property type="match status" value="1"/>
</dbReference>
<protein>
    <submittedName>
        <fullName evidence="4">Uncharacterized protein</fullName>
    </submittedName>
</protein>
<dbReference type="PRINTS" id="PR00700">
    <property type="entry name" value="PRTYPHPHTASE"/>
</dbReference>
<dbReference type="SMART" id="SM00194">
    <property type="entry name" value="PTPc"/>
    <property type="match status" value="1"/>
</dbReference>
<dbReference type="InterPro" id="IPR050348">
    <property type="entry name" value="Protein-Tyr_Phosphatase"/>
</dbReference>
<evidence type="ECO:0000259" key="2">
    <source>
        <dbReference type="PROSITE" id="PS50055"/>
    </source>
</evidence>
<dbReference type="InterPro" id="IPR029021">
    <property type="entry name" value="Prot-tyrosine_phosphatase-like"/>
</dbReference>
<gene>
    <name evidence="4" type="ORF">A6F54_14</name>
</gene>
<evidence type="ECO:0000259" key="3">
    <source>
        <dbReference type="PROSITE" id="PS50056"/>
    </source>
</evidence>
<name>A0A1D5APE7_9VIRU</name>
<proteinExistence type="inferred from homology"/>
<dbReference type="CDD" id="cd00047">
    <property type="entry name" value="PTPc"/>
    <property type="match status" value="1"/>
</dbReference>
<dbReference type="GO" id="GO:0004725">
    <property type="term" value="F:protein tyrosine phosphatase activity"/>
    <property type="evidence" value="ECO:0007669"/>
    <property type="project" value="InterPro"/>
</dbReference>
<organism evidence="4">
    <name type="scientific">Microplitis mediator bracovirus</name>
    <dbReference type="NCBI Taxonomy" id="1836595"/>
    <lineage>
        <taxon>Viruses</taxon>
        <taxon>Viruses incertae sedis</taxon>
        <taxon>Polydnaviriformidae</taxon>
        <taxon>Bracoviriform</taxon>
    </lineage>
</organism>
<dbReference type="InterPro" id="IPR000387">
    <property type="entry name" value="Tyr_Pase_dom"/>
</dbReference>
<feature type="domain" description="Tyrosine specific protein phosphatases" evidence="3">
    <location>
        <begin position="197"/>
        <end position="276"/>
    </location>
</feature>
<dbReference type="PROSITE" id="PS50055">
    <property type="entry name" value="TYR_PHOSPHATASE_PTP"/>
    <property type="match status" value="1"/>
</dbReference>
<accession>A0A1D5APE7</accession>
<dbReference type="Gene3D" id="3.90.190.10">
    <property type="entry name" value="Protein tyrosine phosphatase superfamily"/>
    <property type="match status" value="1"/>
</dbReference>
<reference evidence="4" key="1">
    <citation type="journal article" date="2016" name="PLoS ONE">
        <title>Analysis of Genetic Variation across the Encapsidated Genome of Microplitis demolitor Bracovirus in Parasitoid Wasps.</title>
        <authorList>
            <person name="Burke G.R."/>
        </authorList>
    </citation>
    <scope>NUCLEOTIDE SEQUENCE</scope>
    <source>
        <strain evidence="4">UGA</strain>
    </source>
</reference>
<dbReference type="PANTHER" id="PTHR19134">
    <property type="entry name" value="RECEPTOR-TYPE TYROSINE-PROTEIN PHOSPHATASE"/>
    <property type="match status" value="1"/>
</dbReference>
<dbReference type="PROSITE" id="PS50056">
    <property type="entry name" value="TYR_PHOSPHATASE_2"/>
    <property type="match status" value="1"/>
</dbReference>
<feature type="domain" description="Tyrosine-protein phosphatase" evidence="2">
    <location>
        <begin position="26"/>
        <end position="285"/>
    </location>
</feature>
<sequence>MTTQADSMSAIDFLIFMEHPGSLSSIIDEFHTIVPRQEVKALSSSNHTMNEEQENYCMRITRFLHCRVKLNGNRKVLDAYHVDGYEHKRKYIYTKSPSVNNTDKYLQMVWDKNVEVIVVPSRSENKVNFHQYWSSNEGAVIECANFKIETLEVTTKPHYVLTLLILTNQKGRTHRISHFEYTAWPVNSSFHDLRAFSDFVTTINELYTYLEKHKSSNDLGPIIVHCIDGSNSSGVFCVLDTCVTEFKKTGMLSIASTVKKMRQQIYGCMNRLNNYVFCYRLLHVYVKYEMGMN</sequence>
<dbReference type="InterPro" id="IPR003595">
    <property type="entry name" value="Tyr_Pase_cat"/>
</dbReference>
<dbReference type="PANTHER" id="PTHR19134:SF534">
    <property type="entry name" value="LD27988P"/>
    <property type="match status" value="1"/>
</dbReference>
<dbReference type="Pfam" id="PF00102">
    <property type="entry name" value="Y_phosphatase"/>
    <property type="match status" value="1"/>
</dbReference>
<evidence type="ECO:0000256" key="1">
    <source>
        <dbReference type="ARBA" id="ARBA00009580"/>
    </source>
</evidence>
<dbReference type="EMBL" id="KX223706">
    <property type="protein sequence ID" value="AOH69089.1"/>
    <property type="molecule type" value="Genomic_DNA"/>
</dbReference>